<dbReference type="OMA" id="ERTKWRK"/>
<gene>
    <name evidence="2" type="ORF">CRE_30176</name>
</gene>
<protein>
    <submittedName>
        <fullName evidence="2">Uncharacterized protein</fullName>
    </submittedName>
</protein>
<feature type="compositionally biased region" description="Basic residues" evidence="1">
    <location>
        <begin position="7"/>
        <end position="19"/>
    </location>
</feature>
<feature type="region of interest" description="Disordered" evidence="1">
    <location>
        <begin position="1"/>
        <end position="44"/>
    </location>
</feature>
<accession>E3NE09</accession>
<name>E3NE09_CAERE</name>
<evidence type="ECO:0000313" key="3">
    <source>
        <dbReference type="Proteomes" id="UP000008281"/>
    </source>
</evidence>
<proteinExistence type="predicted"/>
<dbReference type="AlphaFoldDB" id="E3NE09"/>
<evidence type="ECO:0000313" key="2">
    <source>
        <dbReference type="EMBL" id="EFO94246.1"/>
    </source>
</evidence>
<dbReference type="EMBL" id="DS268616">
    <property type="protein sequence ID" value="EFO94246.1"/>
    <property type="molecule type" value="Genomic_DNA"/>
</dbReference>
<organism evidence="3">
    <name type="scientific">Caenorhabditis remanei</name>
    <name type="common">Caenorhabditis vulgaris</name>
    <dbReference type="NCBI Taxonomy" id="31234"/>
    <lineage>
        <taxon>Eukaryota</taxon>
        <taxon>Metazoa</taxon>
        <taxon>Ecdysozoa</taxon>
        <taxon>Nematoda</taxon>
        <taxon>Chromadorea</taxon>
        <taxon>Rhabditida</taxon>
        <taxon>Rhabditina</taxon>
        <taxon>Rhabditomorpha</taxon>
        <taxon>Rhabditoidea</taxon>
        <taxon>Rhabditidae</taxon>
        <taxon>Peloderinae</taxon>
        <taxon>Caenorhabditis</taxon>
    </lineage>
</organism>
<dbReference type="eggNOG" id="ENOG502TI78">
    <property type="taxonomic scope" value="Eukaryota"/>
</dbReference>
<dbReference type="Proteomes" id="UP000008281">
    <property type="component" value="Unassembled WGS sequence"/>
</dbReference>
<dbReference type="OrthoDB" id="5849421at2759"/>
<sequence>MPSGGSRKPKKAGIIKKKKKEELTRSSEASSRGIRERTKWRKHRREMELKRVEEKRIQEEAEQLRRKTEEQKKVFKKAYEEFERSLQDSESLQKEVETVLSDYRKAKNHFKIKVQFESNDFIATQQIENTQFSAAADRIRSSEIQLFKMEGELEKTKQIRDDYIRDLNQSWYTRLWRFLY</sequence>
<keyword evidence="3" id="KW-1185">Reference proteome</keyword>
<reference evidence="2" key="1">
    <citation type="submission" date="2007-07" db="EMBL/GenBank/DDBJ databases">
        <title>PCAP assembly of the Caenorhabditis remanei genome.</title>
        <authorList>
            <consortium name="The Caenorhabditis remanei Sequencing Consortium"/>
            <person name="Wilson R.K."/>
        </authorList>
    </citation>
    <scope>NUCLEOTIDE SEQUENCE [LARGE SCALE GENOMIC DNA]</scope>
    <source>
        <strain evidence="2">PB4641</strain>
    </source>
</reference>
<dbReference type="HOGENOM" id="CLU_1497603_0_0_1"/>
<evidence type="ECO:0000256" key="1">
    <source>
        <dbReference type="SAM" id="MobiDB-lite"/>
    </source>
</evidence>
<dbReference type="InParanoid" id="E3NE09"/>